<evidence type="ECO:0000313" key="3">
    <source>
        <dbReference type="Proteomes" id="UP000595140"/>
    </source>
</evidence>
<feature type="region of interest" description="Disordered" evidence="1">
    <location>
        <begin position="32"/>
        <end position="95"/>
    </location>
</feature>
<keyword evidence="3" id="KW-1185">Reference proteome</keyword>
<evidence type="ECO:0000313" key="2">
    <source>
        <dbReference type="EMBL" id="VFR00535.1"/>
    </source>
</evidence>
<accession>A0A484NL70</accession>
<proteinExistence type="predicted"/>
<feature type="compositionally biased region" description="Basic and acidic residues" evidence="1">
    <location>
        <begin position="36"/>
        <end position="54"/>
    </location>
</feature>
<organism evidence="2 3">
    <name type="scientific">Cuscuta campestris</name>
    <dbReference type="NCBI Taxonomy" id="132261"/>
    <lineage>
        <taxon>Eukaryota</taxon>
        <taxon>Viridiplantae</taxon>
        <taxon>Streptophyta</taxon>
        <taxon>Embryophyta</taxon>
        <taxon>Tracheophyta</taxon>
        <taxon>Spermatophyta</taxon>
        <taxon>Magnoliopsida</taxon>
        <taxon>eudicotyledons</taxon>
        <taxon>Gunneridae</taxon>
        <taxon>Pentapetalae</taxon>
        <taxon>asterids</taxon>
        <taxon>lamiids</taxon>
        <taxon>Solanales</taxon>
        <taxon>Convolvulaceae</taxon>
        <taxon>Cuscuteae</taxon>
        <taxon>Cuscuta</taxon>
        <taxon>Cuscuta subgen. Grammica</taxon>
        <taxon>Cuscuta sect. Cleistogrammica</taxon>
    </lineage>
</organism>
<evidence type="ECO:0000256" key="1">
    <source>
        <dbReference type="SAM" id="MobiDB-lite"/>
    </source>
</evidence>
<dbReference type="Proteomes" id="UP000595140">
    <property type="component" value="Unassembled WGS sequence"/>
</dbReference>
<protein>
    <submittedName>
        <fullName evidence="2">Uncharacterized protein</fullName>
    </submittedName>
</protein>
<dbReference type="EMBL" id="OOIL02006696">
    <property type="protein sequence ID" value="VFR00535.1"/>
    <property type="molecule type" value="Genomic_DNA"/>
</dbReference>
<sequence length="117" mass="13014">MVISRDRFVETIFLLSLTELIAEDEEPAIFEFPPWHYDESETQAHKDSRDRSEDESGNVKNGGLHDQSNTEQKTEGGTIAQEHTPIQAEGFMAFGAIGSGETEKCVLDAEPEPDESD</sequence>
<dbReference type="AlphaFoldDB" id="A0A484NL70"/>
<name>A0A484NL70_9ASTE</name>
<reference evidence="2 3" key="1">
    <citation type="submission" date="2018-04" db="EMBL/GenBank/DDBJ databases">
        <authorList>
            <person name="Vogel A."/>
        </authorList>
    </citation>
    <scope>NUCLEOTIDE SEQUENCE [LARGE SCALE GENOMIC DNA]</scope>
</reference>
<gene>
    <name evidence="2" type="ORF">CCAM_LOCUS42310</name>
</gene>